<keyword evidence="5" id="KW-0663">Pyridoxal phosphate</keyword>
<evidence type="ECO:0000256" key="1">
    <source>
        <dbReference type="ARBA" id="ARBA00001933"/>
    </source>
</evidence>
<dbReference type="PRINTS" id="PR00035">
    <property type="entry name" value="HTHGNTR"/>
</dbReference>
<dbReference type="EMBL" id="WKKF01000010">
    <property type="protein sequence ID" value="MRX56239.1"/>
    <property type="molecule type" value="Genomic_DNA"/>
</dbReference>
<keyword evidence="7" id="KW-0238">DNA-binding</keyword>
<dbReference type="Gene3D" id="1.10.10.10">
    <property type="entry name" value="Winged helix-like DNA-binding domain superfamily/Winged helix DNA-binding domain"/>
    <property type="match status" value="1"/>
</dbReference>
<keyword evidence="4 10" id="KW-0808">Transferase</keyword>
<dbReference type="CDD" id="cd07377">
    <property type="entry name" value="WHTH_GntR"/>
    <property type="match status" value="1"/>
</dbReference>
<dbReference type="GO" id="GO:0003677">
    <property type="term" value="F:DNA binding"/>
    <property type="evidence" value="ECO:0007669"/>
    <property type="project" value="UniProtKB-KW"/>
</dbReference>
<dbReference type="InterPro" id="IPR036388">
    <property type="entry name" value="WH-like_DNA-bd_sf"/>
</dbReference>
<protein>
    <submittedName>
        <fullName evidence="10">Aminotransferase class I/II-fold pyridoxal phosphate-dependent enzyme</fullName>
    </submittedName>
</protein>
<dbReference type="PANTHER" id="PTHR46577:SF2">
    <property type="entry name" value="TRANSCRIPTIONAL REGULATORY PROTEIN"/>
    <property type="match status" value="1"/>
</dbReference>
<dbReference type="GO" id="GO:0030170">
    <property type="term" value="F:pyridoxal phosphate binding"/>
    <property type="evidence" value="ECO:0007669"/>
    <property type="project" value="InterPro"/>
</dbReference>
<gene>
    <name evidence="10" type="ORF">GJU41_19960</name>
</gene>
<dbReference type="SUPFAM" id="SSF53383">
    <property type="entry name" value="PLP-dependent transferases"/>
    <property type="match status" value="1"/>
</dbReference>
<dbReference type="FunFam" id="3.40.640.10:FF:000023">
    <property type="entry name" value="Transcriptional regulator, GntR family"/>
    <property type="match status" value="1"/>
</dbReference>
<dbReference type="InterPro" id="IPR015421">
    <property type="entry name" value="PyrdxlP-dep_Trfase_major"/>
</dbReference>
<evidence type="ECO:0000256" key="4">
    <source>
        <dbReference type="ARBA" id="ARBA00022679"/>
    </source>
</evidence>
<dbReference type="Pfam" id="PF00155">
    <property type="entry name" value="Aminotran_1_2"/>
    <property type="match status" value="1"/>
</dbReference>
<dbReference type="InterPro" id="IPR036390">
    <property type="entry name" value="WH_DNA-bd_sf"/>
</dbReference>
<dbReference type="InterPro" id="IPR004839">
    <property type="entry name" value="Aminotransferase_I/II_large"/>
</dbReference>
<name>A0A6I2MEP9_9BACI</name>
<dbReference type="PANTHER" id="PTHR46577">
    <property type="entry name" value="HTH-TYPE TRANSCRIPTIONAL REGULATORY PROTEIN GABR"/>
    <property type="match status" value="1"/>
</dbReference>
<dbReference type="InterPro" id="IPR051446">
    <property type="entry name" value="HTH_trans_reg/aminotransferase"/>
</dbReference>
<dbReference type="Pfam" id="PF00392">
    <property type="entry name" value="GntR"/>
    <property type="match status" value="1"/>
</dbReference>
<evidence type="ECO:0000313" key="11">
    <source>
        <dbReference type="Proteomes" id="UP000441585"/>
    </source>
</evidence>
<keyword evidence="6" id="KW-0805">Transcription regulation</keyword>
<sequence>MTKEWKPDRLSEQPIYKQIVQYFEEQIRNGELPPLSKLPSERMLAEDLGVNRSTVATAYAELSASGLIISKRGSGTLVGEVNQDYSSGRLPNWNRMLIAGTLLPNVPIIQRIAEETHHKNLIDLATGQLSPELFPNEQFQHLLKNQHFDNPLSYDHPHGNMKLRETIAGHLKTYKKIDCTPSSILITSGAQQALHLIIQCLLKPGDAIAIENPSYTYSLPIFKSLGIKTILLDADENGVNPQAIHDAYMKHRIRMIFLGSAYQNPTGAVLHSERRKKILSTAYEFGIPIVEDDPYSLLSFENESAATLKSEDSHGIVIYISSLSKMVSSGMRIGWILAPKQIIERLADARQQIDFGSSIFSDWLAREFLKSDFFDPHLHQLKIELKERRDILVSAIEKHLPGLVDYTVPKGGIHLWCRIKPAHHDEKLFNQSVDKGMIYTPGSALGSNKGFVRFTFGRAAKQSIDTAIAAFSEALFHQK</sequence>
<dbReference type="InterPro" id="IPR000524">
    <property type="entry name" value="Tscrpt_reg_HTH_GntR"/>
</dbReference>
<dbReference type="GO" id="GO:0008483">
    <property type="term" value="F:transaminase activity"/>
    <property type="evidence" value="ECO:0007669"/>
    <property type="project" value="UniProtKB-KW"/>
</dbReference>
<dbReference type="SMART" id="SM00345">
    <property type="entry name" value="HTH_GNTR"/>
    <property type="match status" value="1"/>
</dbReference>
<keyword evidence="3 10" id="KW-0032">Aminotransferase</keyword>
<comment type="cofactor">
    <cofactor evidence="1">
        <name>pyridoxal 5'-phosphate</name>
        <dbReference type="ChEBI" id="CHEBI:597326"/>
    </cofactor>
</comment>
<evidence type="ECO:0000256" key="2">
    <source>
        <dbReference type="ARBA" id="ARBA00005384"/>
    </source>
</evidence>
<evidence type="ECO:0000256" key="3">
    <source>
        <dbReference type="ARBA" id="ARBA00022576"/>
    </source>
</evidence>
<dbReference type="GO" id="GO:0003700">
    <property type="term" value="F:DNA-binding transcription factor activity"/>
    <property type="evidence" value="ECO:0007669"/>
    <property type="project" value="InterPro"/>
</dbReference>
<dbReference type="Gene3D" id="3.40.640.10">
    <property type="entry name" value="Type I PLP-dependent aspartate aminotransferase-like (Major domain)"/>
    <property type="match status" value="1"/>
</dbReference>
<dbReference type="PROSITE" id="PS50949">
    <property type="entry name" value="HTH_GNTR"/>
    <property type="match status" value="1"/>
</dbReference>
<dbReference type="CDD" id="cd00609">
    <property type="entry name" value="AAT_like"/>
    <property type="match status" value="1"/>
</dbReference>
<dbReference type="RefSeq" id="WP_070875921.1">
    <property type="nucleotide sequence ID" value="NZ_CAJGAA010000001.1"/>
</dbReference>
<evidence type="ECO:0000256" key="5">
    <source>
        <dbReference type="ARBA" id="ARBA00022898"/>
    </source>
</evidence>
<dbReference type="Proteomes" id="UP000441585">
    <property type="component" value="Unassembled WGS sequence"/>
</dbReference>
<dbReference type="AlphaFoldDB" id="A0A6I2MEP9"/>
<evidence type="ECO:0000256" key="7">
    <source>
        <dbReference type="ARBA" id="ARBA00023125"/>
    </source>
</evidence>
<keyword evidence="8" id="KW-0804">Transcription</keyword>
<evidence type="ECO:0000256" key="8">
    <source>
        <dbReference type="ARBA" id="ARBA00023163"/>
    </source>
</evidence>
<comment type="caution">
    <text evidence="10">The sequence shown here is derived from an EMBL/GenBank/DDBJ whole genome shotgun (WGS) entry which is preliminary data.</text>
</comment>
<accession>A0A6I2MEP9</accession>
<proteinExistence type="inferred from homology"/>
<evidence type="ECO:0000259" key="9">
    <source>
        <dbReference type="PROSITE" id="PS50949"/>
    </source>
</evidence>
<dbReference type="Gene3D" id="3.90.1150.10">
    <property type="entry name" value="Aspartate Aminotransferase, domain 1"/>
    <property type="match status" value="1"/>
</dbReference>
<comment type="similarity">
    <text evidence="2">In the C-terminal section; belongs to the class-I pyridoxal-phosphate-dependent aminotransferase family.</text>
</comment>
<organism evidence="10 11">
    <name type="scientific">Metabacillus idriensis</name>
    <dbReference type="NCBI Taxonomy" id="324768"/>
    <lineage>
        <taxon>Bacteria</taxon>
        <taxon>Bacillati</taxon>
        <taxon>Bacillota</taxon>
        <taxon>Bacilli</taxon>
        <taxon>Bacillales</taxon>
        <taxon>Bacillaceae</taxon>
        <taxon>Metabacillus</taxon>
    </lineage>
</organism>
<dbReference type="InterPro" id="IPR015422">
    <property type="entry name" value="PyrdxlP-dep_Trfase_small"/>
</dbReference>
<evidence type="ECO:0000313" key="10">
    <source>
        <dbReference type="EMBL" id="MRX56239.1"/>
    </source>
</evidence>
<keyword evidence="11" id="KW-1185">Reference proteome</keyword>
<feature type="domain" description="HTH gntR-type" evidence="9">
    <location>
        <begin position="13"/>
        <end position="81"/>
    </location>
</feature>
<dbReference type="InterPro" id="IPR015424">
    <property type="entry name" value="PyrdxlP-dep_Trfase"/>
</dbReference>
<reference evidence="10 11" key="1">
    <citation type="submission" date="2019-11" db="EMBL/GenBank/DDBJ databases">
        <title>Bacillus idriensis genome.</title>
        <authorList>
            <person name="Konopka E.N."/>
            <person name="Newman J.D."/>
        </authorList>
    </citation>
    <scope>NUCLEOTIDE SEQUENCE [LARGE SCALE GENOMIC DNA]</scope>
    <source>
        <strain evidence="10 11">DSM 19097</strain>
    </source>
</reference>
<evidence type="ECO:0000256" key="6">
    <source>
        <dbReference type="ARBA" id="ARBA00023015"/>
    </source>
</evidence>
<dbReference type="SUPFAM" id="SSF46785">
    <property type="entry name" value="Winged helix' DNA-binding domain"/>
    <property type="match status" value="1"/>
</dbReference>